<dbReference type="Gene3D" id="3.50.50.60">
    <property type="entry name" value="FAD/NAD(P)-binding domain"/>
    <property type="match status" value="2"/>
</dbReference>
<dbReference type="Gene3D" id="3.30.390.30">
    <property type="match status" value="1"/>
</dbReference>
<dbReference type="Pfam" id="PF07992">
    <property type="entry name" value="Pyr_redox_2"/>
    <property type="match status" value="1"/>
</dbReference>
<dbReference type="Proteomes" id="UP001152622">
    <property type="component" value="Chromosome 14"/>
</dbReference>
<keyword evidence="8" id="KW-0411">Iron-sulfur</keyword>
<dbReference type="SUPFAM" id="SSF51905">
    <property type="entry name" value="FAD/NAD(P)-binding domain"/>
    <property type="match status" value="1"/>
</dbReference>
<evidence type="ECO:0000313" key="11">
    <source>
        <dbReference type="EMBL" id="KAJ8342217.1"/>
    </source>
</evidence>
<dbReference type="PROSITE" id="PS51296">
    <property type="entry name" value="RIESKE"/>
    <property type="match status" value="1"/>
</dbReference>
<feature type="region of interest" description="Disordered" evidence="9">
    <location>
        <begin position="57"/>
        <end position="109"/>
    </location>
</feature>
<evidence type="ECO:0000256" key="1">
    <source>
        <dbReference type="ARBA" id="ARBA00006442"/>
    </source>
</evidence>
<dbReference type="GO" id="GO:0016651">
    <property type="term" value="F:oxidoreductase activity, acting on NAD(P)H"/>
    <property type="evidence" value="ECO:0007669"/>
    <property type="project" value="TreeGrafter"/>
</dbReference>
<evidence type="ECO:0000256" key="6">
    <source>
        <dbReference type="ARBA" id="ARBA00023002"/>
    </source>
</evidence>
<dbReference type="EMBL" id="JAINUF010000014">
    <property type="protein sequence ID" value="KAJ8342217.1"/>
    <property type="molecule type" value="Genomic_DNA"/>
</dbReference>
<evidence type="ECO:0000259" key="10">
    <source>
        <dbReference type="PROSITE" id="PS51296"/>
    </source>
</evidence>
<proteinExistence type="inferred from homology"/>
<keyword evidence="3" id="KW-0001">2Fe-2S</keyword>
<dbReference type="GO" id="GO:0051537">
    <property type="term" value="F:2 iron, 2 sulfur cluster binding"/>
    <property type="evidence" value="ECO:0007669"/>
    <property type="project" value="UniProtKB-KW"/>
</dbReference>
<keyword evidence="5" id="KW-0274">FAD</keyword>
<evidence type="ECO:0000256" key="3">
    <source>
        <dbReference type="ARBA" id="ARBA00022714"/>
    </source>
</evidence>
<dbReference type="PANTHER" id="PTHR43557">
    <property type="entry name" value="APOPTOSIS-INDUCING FACTOR 1"/>
    <property type="match status" value="1"/>
</dbReference>
<evidence type="ECO:0000256" key="2">
    <source>
        <dbReference type="ARBA" id="ARBA00022630"/>
    </source>
</evidence>
<dbReference type="SUPFAM" id="SSF55424">
    <property type="entry name" value="FAD/NAD-linked reductases, dimerisation (C-terminal) domain"/>
    <property type="match status" value="1"/>
</dbReference>
<dbReference type="PRINTS" id="PR00368">
    <property type="entry name" value="FADPNR"/>
</dbReference>
<organism evidence="11 12">
    <name type="scientific">Synaphobranchus kaupii</name>
    <name type="common">Kaup's arrowtooth eel</name>
    <dbReference type="NCBI Taxonomy" id="118154"/>
    <lineage>
        <taxon>Eukaryota</taxon>
        <taxon>Metazoa</taxon>
        <taxon>Chordata</taxon>
        <taxon>Craniata</taxon>
        <taxon>Vertebrata</taxon>
        <taxon>Euteleostomi</taxon>
        <taxon>Actinopterygii</taxon>
        <taxon>Neopterygii</taxon>
        <taxon>Teleostei</taxon>
        <taxon>Anguilliformes</taxon>
        <taxon>Synaphobranchidae</taxon>
        <taxon>Synaphobranchus</taxon>
    </lineage>
</organism>
<evidence type="ECO:0000256" key="5">
    <source>
        <dbReference type="ARBA" id="ARBA00022827"/>
    </source>
</evidence>
<feature type="domain" description="Rieske" evidence="10">
    <location>
        <begin position="14"/>
        <end position="64"/>
    </location>
</feature>
<evidence type="ECO:0000313" key="12">
    <source>
        <dbReference type="Proteomes" id="UP001152622"/>
    </source>
</evidence>
<feature type="compositionally biased region" description="Polar residues" evidence="9">
    <location>
        <begin position="82"/>
        <end position="96"/>
    </location>
</feature>
<dbReference type="OrthoDB" id="432169at2759"/>
<comment type="caution">
    <text evidence="11">The sequence shown here is derived from an EMBL/GenBank/DDBJ whole genome shotgun (WGS) entry which is preliminary data.</text>
</comment>
<keyword evidence="12" id="KW-1185">Reference proteome</keyword>
<dbReference type="PRINTS" id="PR00469">
    <property type="entry name" value="PNDRDTASEII"/>
</dbReference>
<dbReference type="Pfam" id="PF14759">
    <property type="entry name" value="Reductase_C"/>
    <property type="match status" value="1"/>
</dbReference>
<dbReference type="InterPro" id="IPR017941">
    <property type="entry name" value="Rieske_2Fe-2S"/>
</dbReference>
<evidence type="ECO:0000256" key="4">
    <source>
        <dbReference type="ARBA" id="ARBA00022723"/>
    </source>
</evidence>
<dbReference type="PANTHER" id="PTHR43557:SF9">
    <property type="entry name" value="APOPTOSIS-INDUCING FACTOR 3-LIKE"/>
    <property type="match status" value="1"/>
</dbReference>
<evidence type="ECO:0000256" key="9">
    <source>
        <dbReference type="SAM" id="MobiDB-lite"/>
    </source>
</evidence>
<name>A0A9Q1ENW2_SYNKA</name>
<keyword evidence="4" id="KW-0479">Metal-binding</keyword>
<dbReference type="InterPro" id="IPR036188">
    <property type="entry name" value="FAD/NAD-bd_sf"/>
</dbReference>
<dbReference type="InterPro" id="IPR036922">
    <property type="entry name" value="Rieske_2Fe-2S_sf"/>
</dbReference>
<keyword evidence="6" id="KW-0560">Oxidoreductase</keyword>
<dbReference type="InterPro" id="IPR050446">
    <property type="entry name" value="FAD-oxidoreductase/Apoptosis"/>
</dbReference>
<dbReference type="AlphaFoldDB" id="A0A9Q1ENW2"/>
<dbReference type="SUPFAM" id="SSF50022">
    <property type="entry name" value="ISP domain"/>
    <property type="match status" value="1"/>
</dbReference>
<keyword evidence="7" id="KW-0408">Iron</keyword>
<dbReference type="Gene3D" id="2.102.10.10">
    <property type="entry name" value="Rieske [2Fe-2S] iron-sulphur domain"/>
    <property type="match status" value="1"/>
</dbReference>
<gene>
    <name evidence="11" type="ORF">SKAU_G00321450</name>
</gene>
<dbReference type="InterPro" id="IPR016156">
    <property type="entry name" value="FAD/NAD-linked_Rdtase_dimer_sf"/>
</dbReference>
<evidence type="ECO:0000256" key="7">
    <source>
        <dbReference type="ARBA" id="ARBA00023004"/>
    </source>
</evidence>
<dbReference type="Pfam" id="PF00355">
    <property type="entry name" value="Rieske"/>
    <property type="match status" value="1"/>
</dbReference>
<dbReference type="InterPro" id="IPR028202">
    <property type="entry name" value="Reductase_C"/>
</dbReference>
<protein>
    <recommendedName>
        <fullName evidence="10">Rieske domain-containing protein</fullName>
    </recommendedName>
</protein>
<keyword evidence="2" id="KW-0285">Flavoprotein</keyword>
<comment type="similarity">
    <text evidence="1">Belongs to the FAD-dependent oxidoreductase family.</text>
</comment>
<reference evidence="11" key="1">
    <citation type="journal article" date="2023" name="Science">
        <title>Genome structures resolve the early diversification of teleost fishes.</title>
        <authorList>
            <person name="Parey E."/>
            <person name="Louis A."/>
            <person name="Montfort J."/>
            <person name="Bouchez O."/>
            <person name="Roques C."/>
            <person name="Iampietro C."/>
            <person name="Lluch J."/>
            <person name="Castinel A."/>
            <person name="Donnadieu C."/>
            <person name="Desvignes T."/>
            <person name="Floi Bucao C."/>
            <person name="Jouanno E."/>
            <person name="Wen M."/>
            <person name="Mejri S."/>
            <person name="Dirks R."/>
            <person name="Jansen H."/>
            <person name="Henkel C."/>
            <person name="Chen W.J."/>
            <person name="Zahm M."/>
            <person name="Cabau C."/>
            <person name="Klopp C."/>
            <person name="Thompson A.W."/>
            <person name="Robinson-Rechavi M."/>
            <person name="Braasch I."/>
            <person name="Lecointre G."/>
            <person name="Bobe J."/>
            <person name="Postlethwait J.H."/>
            <person name="Berthelot C."/>
            <person name="Roest Crollius H."/>
            <person name="Guiguen Y."/>
        </authorList>
    </citation>
    <scope>NUCLEOTIDE SEQUENCE</scope>
    <source>
        <strain evidence="11">WJC10195</strain>
    </source>
</reference>
<accession>A0A9Q1ENW2</accession>
<dbReference type="InterPro" id="IPR023753">
    <property type="entry name" value="FAD/NAD-binding_dom"/>
</dbReference>
<sequence>MEPEPDSDSEEVTEEVCLESELQDGEMMEVEVGHHNVLLVRSGGQYSAIGNQCTHYGAPLSKDRRPGGVPRPGLPALPQGRSGKQQSLRVNKQTVSETEEEGEANGRRDPGVIHTVLLIGGGSASLVCAETLRQENYSGRIVMVTRDDLLPYDKTTLSKVMNMQSSSILLRQMEFFQWHDIEVWLRKEAKSLDTESKTVTFTDGSWQRYDQLLISTGCRAKELNCRGADLQNVHMLQTPEDAQKIHYSCLGKDTVIVGTSFIGMEVASYMTGKASSVTVIGSNEMPYQKTLGPEIGRLTMQMLATQKVKFYMNDSVSQVRGESGKVKEVVLKSGAVLPADVLIVGIGVVPNSEFLLGSLVELDSKSFVPVDKYMKTNIPDVFCAGDMACFPLTMARNQMVNIGHWQMAQAQGRIAALSMQNRQTELSSVPFYWTVLLGNTIRYAGYGDGHTEMVLKGKLEDMKFLAFYIKEDSVVAVAGLNFDPAISQVAEILASGKVITKAMAESDDLSWLKLP</sequence>
<evidence type="ECO:0000256" key="8">
    <source>
        <dbReference type="ARBA" id="ARBA00023014"/>
    </source>
</evidence>
<dbReference type="GO" id="GO:0005737">
    <property type="term" value="C:cytoplasm"/>
    <property type="evidence" value="ECO:0007669"/>
    <property type="project" value="TreeGrafter"/>
</dbReference>
<dbReference type="GO" id="GO:0046872">
    <property type="term" value="F:metal ion binding"/>
    <property type="evidence" value="ECO:0007669"/>
    <property type="project" value="UniProtKB-KW"/>
</dbReference>